<proteinExistence type="inferred from homology"/>
<dbReference type="UniPathway" id="UPA00659"/>
<dbReference type="NCBIfam" id="NF004794">
    <property type="entry name" value="PRK06142.1"/>
    <property type="match status" value="1"/>
</dbReference>
<dbReference type="InterPro" id="IPR029045">
    <property type="entry name" value="ClpP/crotonase-like_dom_sf"/>
</dbReference>
<dbReference type="GO" id="GO:0051750">
    <property type="term" value="F:delta(3,5)-delta(2,4)-dienoyl-CoA isomerase activity"/>
    <property type="evidence" value="ECO:0007669"/>
    <property type="project" value="TreeGrafter"/>
</dbReference>
<comment type="function">
    <text evidence="11">Isomerization of 3-trans,5-cis-dienoyl-CoA to 2-trans,4-trans-dienoyl-CoA.</text>
</comment>
<protein>
    <recommendedName>
        <fullName evidence="12">Delta(3,5)-Delta(2,4)-dienoyl-CoA isomerase, mitochondrial</fullName>
    </recommendedName>
</protein>
<reference evidence="13 15" key="2">
    <citation type="journal article" date="2013" name="Nature">
        <title>Insights into bilaterian evolution from three spiralian genomes.</title>
        <authorList>
            <person name="Simakov O."/>
            <person name="Marletaz F."/>
            <person name="Cho S.J."/>
            <person name="Edsinger-Gonzales E."/>
            <person name="Havlak P."/>
            <person name="Hellsten U."/>
            <person name="Kuo D.H."/>
            <person name="Larsson T."/>
            <person name="Lv J."/>
            <person name="Arendt D."/>
            <person name="Savage R."/>
            <person name="Osoegawa K."/>
            <person name="de Jong P."/>
            <person name="Grimwood J."/>
            <person name="Chapman J.A."/>
            <person name="Shapiro H."/>
            <person name="Aerts A."/>
            <person name="Otillar R.P."/>
            <person name="Terry A.Y."/>
            <person name="Boore J.L."/>
            <person name="Grigoriev I.V."/>
            <person name="Lindberg D.R."/>
            <person name="Seaver E.C."/>
            <person name="Weisblat D.A."/>
            <person name="Putnam N.H."/>
            <person name="Rokhsar D.S."/>
        </authorList>
    </citation>
    <scope>NUCLEOTIDE SEQUENCE</scope>
    <source>
        <strain evidence="13 15">I ESC-2004</strain>
    </source>
</reference>
<evidence type="ECO:0000256" key="3">
    <source>
        <dbReference type="ARBA" id="ARBA00005254"/>
    </source>
</evidence>
<dbReference type="GO" id="GO:0005777">
    <property type="term" value="C:peroxisome"/>
    <property type="evidence" value="ECO:0007669"/>
    <property type="project" value="UniProtKB-SubCell"/>
</dbReference>
<dbReference type="GO" id="GO:0005739">
    <property type="term" value="C:mitochondrion"/>
    <property type="evidence" value="ECO:0007669"/>
    <property type="project" value="TreeGrafter"/>
</dbReference>
<gene>
    <name evidence="13" type="ORF">CAPTEDRAFT_153757</name>
</gene>
<dbReference type="EMBL" id="KB311660">
    <property type="protein sequence ID" value="ELT88828.1"/>
    <property type="molecule type" value="Genomic_DNA"/>
</dbReference>
<dbReference type="EnsemblMetazoa" id="CapteT153757">
    <property type="protein sequence ID" value="CapteP153757"/>
    <property type="gene ID" value="CapteG153757"/>
</dbReference>
<evidence type="ECO:0000256" key="12">
    <source>
        <dbReference type="ARBA" id="ARBA00071021"/>
    </source>
</evidence>
<reference evidence="14" key="3">
    <citation type="submission" date="2015-06" db="UniProtKB">
        <authorList>
            <consortium name="EnsemblMetazoa"/>
        </authorList>
    </citation>
    <scope>IDENTIFICATION</scope>
</reference>
<keyword evidence="15" id="KW-1185">Reference proteome</keyword>
<dbReference type="Gene3D" id="1.10.12.10">
    <property type="entry name" value="Lyase 2-enoyl-coa Hydratase, Chain A, domain 2"/>
    <property type="match status" value="1"/>
</dbReference>
<dbReference type="HOGENOM" id="CLU_009834_7_0_1"/>
<dbReference type="InterPro" id="IPR014748">
    <property type="entry name" value="Enoyl-CoA_hydra_C"/>
</dbReference>
<dbReference type="FunFam" id="1.10.12.10:FF:000004">
    <property type="entry name" value="Delta3,5-delta2,4-dienoyl-CoA isomerase"/>
    <property type="match status" value="1"/>
</dbReference>
<keyword evidence="5" id="KW-0007">Acetylation</keyword>
<evidence type="ECO:0000313" key="15">
    <source>
        <dbReference type="Proteomes" id="UP000014760"/>
    </source>
</evidence>
<dbReference type="InterPro" id="IPR001753">
    <property type="entry name" value="Enoyl-CoA_hydra/iso"/>
</dbReference>
<dbReference type="PANTHER" id="PTHR43149:SF1">
    <property type="entry name" value="DELTA(3,5)-DELTA(2,4)-DIENOYL-COA ISOMERASE, MITOCHONDRIAL"/>
    <property type="match status" value="1"/>
</dbReference>
<dbReference type="STRING" id="283909.R7T6B6"/>
<evidence type="ECO:0000256" key="1">
    <source>
        <dbReference type="ARBA" id="ARBA00004275"/>
    </source>
</evidence>
<sequence>MSGVSNYKFETLKVTSPKEFVYEVTLNRPDALNSMNKEFWYEIPACFNQISADPNCRVVVLTASGRLYTAGLDLTGLGDTLTFENDMDPARIALKITNGIRDFQKTFTAIEKCDKPVIAAIHNACIGGGVDLITSCDIRYCTKDAFFQIKEVDIGLAADVGTLQRLPKIVGNDSLVRELVYTARRFQSDEALSFGLVSRVFPDRDACVSGAIEMAELIASKSPVAVTGSKVNLVYSRDHTVQEGLDFVASASWNGCMVQTKDVMEAVMASMQKSTAKFSKL</sequence>
<comment type="catalytic activity">
    <reaction evidence="9">
        <text>(3E,5Z)-octadienoyl-CoA = (2E,4E)-octadienoyl-CoA</text>
        <dbReference type="Rhea" id="RHEA:45244"/>
        <dbReference type="ChEBI" id="CHEBI:62243"/>
        <dbReference type="ChEBI" id="CHEBI:85108"/>
    </reaction>
</comment>
<evidence type="ECO:0000256" key="5">
    <source>
        <dbReference type="ARBA" id="ARBA00022990"/>
    </source>
</evidence>
<dbReference type="OrthoDB" id="14970at2759"/>
<dbReference type="InterPro" id="IPR045002">
    <property type="entry name" value="Ech1-like"/>
</dbReference>
<keyword evidence="7" id="KW-0576">Peroxisome</keyword>
<evidence type="ECO:0000256" key="11">
    <source>
        <dbReference type="ARBA" id="ARBA00055786"/>
    </source>
</evidence>
<comment type="subcellular location">
    <subcellularLocation>
        <location evidence="1">Peroxisome</location>
    </subcellularLocation>
</comment>
<evidence type="ECO:0000256" key="9">
    <source>
        <dbReference type="ARBA" id="ARBA00051408"/>
    </source>
</evidence>
<dbReference type="PANTHER" id="PTHR43149">
    <property type="entry name" value="ENOYL-COA HYDRATASE"/>
    <property type="match status" value="1"/>
</dbReference>
<dbReference type="Proteomes" id="UP000014760">
    <property type="component" value="Unassembled WGS sequence"/>
</dbReference>
<accession>R7T6B6</accession>
<dbReference type="CDD" id="cd06558">
    <property type="entry name" value="crotonase-like"/>
    <property type="match status" value="1"/>
</dbReference>
<keyword evidence="8" id="KW-0413">Isomerase</keyword>
<organism evidence="13">
    <name type="scientific">Capitella teleta</name>
    <name type="common">Polychaete worm</name>
    <dbReference type="NCBI Taxonomy" id="283909"/>
    <lineage>
        <taxon>Eukaryota</taxon>
        <taxon>Metazoa</taxon>
        <taxon>Spiralia</taxon>
        <taxon>Lophotrochozoa</taxon>
        <taxon>Annelida</taxon>
        <taxon>Polychaeta</taxon>
        <taxon>Sedentaria</taxon>
        <taxon>Scolecida</taxon>
        <taxon>Capitellidae</taxon>
        <taxon>Capitella</taxon>
    </lineage>
</organism>
<comment type="catalytic activity">
    <reaction evidence="10">
        <text>(3E,5Z,8Z,11Z,14Z)-eicosapentaenoyl-CoA = (2E,4E,8Z,11Z,14Z)-eicosapentaenoyl-CoA</text>
        <dbReference type="Rhea" id="RHEA:45224"/>
        <dbReference type="ChEBI" id="CHEBI:85090"/>
        <dbReference type="ChEBI" id="CHEBI:85091"/>
    </reaction>
</comment>
<evidence type="ECO:0000256" key="2">
    <source>
        <dbReference type="ARBA" id="ARBA00005005"/>
    </source>
</evidence>
<dbReference type="FunCoup" id="R7T6B6">
    <property type="interactions" value="1415"/>
</dbReference>
<dbReference type="EMBL" id="AMQN01015156">
    <property type="status" value="NOT_ANNOTATED_CDS"/>
    <property type="molecule type" value="Genomic_DNA"/>
</dbReference>
<comment type="similarity">
    <text evidence="3">Belongs to the enoyl-CoA hydratase/isomerase family.</text>
</comment>
<comment type="pathway">
    <text evidence="2">Lipid metabolism; fatty acid beta-oxidation.</text>
</comment>
<name>R7T6B6_CAPTE</name>
<keyword evidence="4" id="KW-0276">Fatty acid metabolism</keyword>
<dbReference type="OMA" id="VGGGCQL"/>
<evidence type="ECO:0000256" key="8">
    <source>
        <dbReference type="ARBA" id="ARBA00023235"/>
    </source>
</evidence>
<evidence type="ECO:0000313" key="13">
    <source>
        <dbReference type="EMBL" id="ELT88828.1"/>
    </source>
</evidence>
<dbReference type="Pfam" id="PF00378">
    <property type="entry name" value="ECH_1"/>
    <property type="match status" value="1"/>
</dbReference>
<keyword evidence="6" id="KW-0443">Lipid metabolism</keyword>
<dbReference type="SUPFAM" id="SSF52096">
    <property type="entry name" value="ClpP/crotonase"/>
    <property type="match status" value="1"/>
</dbReference>
<evidence type="ECO:0000256" key="6">
    <source>
        <dbReference type="ARBA" id="ARBA00023098"/>
    </source>
</evidence>
<dbReference type="GO" id="GO:0006635">
    <property type="term" value="P:fatty acid beta-oxidation"/>
    <property type="evidence" value="ECO:0007669"/>
    <property type="project" value="UniProtKB-UniPathway"/>
</dbReference>
<dbReference type="FunFam" id="3.90.226.10:FF:000024">
    <property type="entry name" value="Delta3,5-delta2,4-dienoyl-CoA isomerase"/>
    <property type="match status" value="1"/>
</dbReference>
<evidence type="ECO:0000313" key="14">
    <source>
        <dbReference type="EnsemblMetazoa" id="CapteP153757"/>
    </source>
</evidence>
<evidence type="ECO:0000256" key="10">
    <source>
        <dbReference type="ARBA" id="ARBA00052809"/>
    </source>
</evidence>
<evidence type="ECO:0000256" key="4">
    <source>
        <dbReference type="ARBA" id="ARBA00022832"/>
    </source>
</evidence>
<evidence type="ECO:0000256" key="7">
    <source>
        <dbReference type="ARBA" id="ARBA00023140"/>
    </source>
</evidence>
<dbReference type="AlphaFoldDB" id="R7T6B6"/>
<reference evidence="15" key="1">
    <citation type="submission" date="2012-12" db="EMBL/GenBank/DDBJ databases">
        <authorList>
            <person name="Hellsten U."/>
            <person name="Grimwood J."/>
            <person name="Chapman J.A."/>
            <person name="Shapiro H."/>
            <person name="Aerts A."/>
            <person name="Otillar R.P."/>
            <person name="Terry A.Y."/>
            <person name="Boore J.L."/>
            <person name="Simakov O."/>
            <person name="Marletaz F."/>
            <person name="Cho S.-J."/>
            <person name="Edsinger-Gonzales E."/>
            <person name="Havlak P."/>
            <person name="Kuo D.-H."/>
            <person name="Larsson T."/>
            <person name="Lv J."/>
            <person name="Arendt D."/>
            <person name="Savage R."/>
            <person name="Osoegawa K."/>
            <person name="de Jong P."/>
            <person name="Lindberg D.R."/>
            <person name="Seaver E.C."/>
            <person name="Weisblat D.A."/>
            <person name="Putnam N.H."/>
            <person name="Grigoriev I.V."/>
            <person name="Rokhsar D.S."/>
        </authorList>
    </citation>
    <scope>NUCLEOTIDE SEQUENCE</scope>
    <source>
        <strain evidence="15">I ESC-2004</strain>
    </source>
</reference>
<dbReference type="Gene3D" id="3.90.226.10">
    <property type="entry name" value="2-enoyl-CoA Hydratase, Chain A, domain 1"/>
    <property type="match status" value="1"/>
</dbReference>